<feature type="compositionally biased region" description="Polar residues" evidence="1">
    <location>
        <begin position="410"/>
        <end position="435"/>
    </location>
</feature>
<evidence type="ECO:0000313" key="3">
    <source>
        <dbReference type="EMBL" id="KAK4423662.1"/>
    </source>
</evidence>
<sequence>MEVCYGADDYCNYLSQLHLVGTRVNWASLFKAPFRIAQNEFILWVTVLEKLTIADRAWLNLNLQDCVLGDRRVLETHDHLFFNCVYVGRCLHLLKDLFYHVPYPLASNAAFFSQIPDVPESLVSRWIATFGSSKMSGISIGHSHPRPCSGEKTLRRCRNNEEADNVILIDADSEKFDNVIIIDIPESLPKKRQGSRMLRKDKKWLFRNVIYIDDDENPDSNHSIGVNNVSSSAGTSSNGASCFVAKNFADSSDAAVGECQFVQDNTTPVRLSKCKRTYSGKASARNRYGLDTDSESDSSDSDCPDCELLEDSSGEVQELWERAFSRRRKDNHSGPKGVRDYDRTSQVVDGDRQHHQYAETKDATWKHKDGSFCFTMGNSNNENDAPSPSRPKEDTGFGCTSVFDDPTVHDFSQSAPRTQQHYNKSDTCGGTNSEAKGSPLVYAEQVDYPDCEPGGSNDYISTRGEHPASSNSAFRESSTKESDDPTPAFEGEEAPKVEPCPPKFKSCVDKDYCHGRGSTSSLENGVIPGGSSPRDSGDDTEQVYHQENMQPVPEIPSFGNLSPNEAGLQEDDSLSNCQSEEDKDGQLHIKVGDTLPSAETSIIGEREKLKETDEYKRAIEEEWASRQEALRIQAEEAQQLRRLRKRRKAESMRLLDMERRQKQRVEEIRITQKKDEENMNLKEVIRAEVRKELKQLEIASNSMPSLLHLLGIRVGGWPHPLPQEVQAAYKRALLTFHPDRASRSDIRQQVEAEEKFKLINRLKEKFSPSL</sequence>
<comment type="caution">
    <text evidence="3">The sequence shown here is derived from an EMBL/GenBank/DDBJ whole genome shotgun (WGS) entry which is preliminary data.</text>
</comment>
<feature type="compositionally biased region" description="Acidic residues" evidence="1">
    <location>
        <begin position="568"/>
        <end position="583"/>
    </location>
</feature>
<feature type="compositionally biased region" description="Basic and acidic residues" evidence="1">
    <location>
        <begin position="331"/>
        <end position="361"/>
    </location>
</feature>
<dbReference type="SUPFAM" id="SSF46565">
    <property type="entry name" value="Chaperone J-domain"/>
    <property type="match status" value="1"/>
</dbReference>
<accession>A0AAE2CIR7</accession>
<dbReference type="PANTHER" id="PTHR36335">
    <property type="entry name" value="CHAPERONE DNAJ-DOMAIN SUPERFAMILY PROTEIN"/>
    <property type="match status" value="1"/>
</dbReference>
<gene>
    <name evidence="3" type="ORF">Salat_1949100</name>
</gene>
<evidence type="ECO:0000256" key="1">
    <source>
        <dbReference type="SAM" id="MobiDB-lite"/>
    </source>
</evidence>
<proteinExistence type="predicted"/>
<feature type="domain" description="J" evidence="2">
    <location>
        <begin position="705"/>
        <end position="770"/>
    </location>
</feature>
<dbReference type="AlphaFoldDB" id="A0AAE2CIR7"/>
<dbReference type="InterPro" id="IPR036869">
    <property type="entry name" value="J_dom_sf"/>
</dbReference>
<feature type="region of interest" description="Disordered" evidence="1">
    <location>
        <begin position="517"/>
        <end position="593"/>
    </location>
</feature>
<feature type="region of interest" description="Disordered" evidence="1">
    <location>
        <begin position="326"/>
        <end position="361"/>
    </location>
</feature>
<name>A0AAE2CIR7_9LAMI</name>
<feature type="region of interest" description="Disordered" evidence="1">
    <location>
        <begin position="286"/>
        <end position="308"/>
    </location>
</feature>
<dbReference type="PROSITE" id="PS50076">
    <property type="entry name" value="DNAJ_2"/>
    <property type="match status" value="1"/>
</dbReference>
<evidence type="ECO:0000259" key="2">
    <source>
        <dbReference type="PROSITE" id="PS50076"/>
    </source>
</evidence>
<reference evidence="3" key="2">
    <citation type="journal article" date="2024" name="Plant">
        <title>Genomic evolution and insights into agronomic trait innovations of Sesamum species.</title>
        <authorList>
            <person name="Miao H."/>
            <person name="Wang L."/>
            <person name="Qu L."/>
            <person name="Liu H."/>
            <person name="Sun Y."/>
            <person name="Le M."/>
            <person name="Wang Q."/>
            <person name="Wei S."/>
            <person name="Zheng Y."/>
            <person name="Lin W."/>
            <person name="Duan Y."/>
            <person name="Cao H."/>
            <person name="Xiong S."/>
            <person name="Wang X."/>
            <person name="Wei L."/>
            <person name="Li C."/>
            <person name="Ma Q."/>
            <person name="Ju M."/>
            <person name="Zhao R."/>
            <person name="Li G."/>
            <person name="Mu C."/>
            <person name="Tian Q."/>
            <person name="Mei H."/>
            <person name="Zhang T."/>
            <person name="Gao T."/>
            <person name="Zhang H."/>
        </authorList>
    </citation>
    <scope>NUCLEOTIDE SEQUENCE</scope>
    <source>
        <strain evidence="3">3651</strain>
    </source>
</reference>
<reference evidence="3" key="1">
    <citation type="submission" date="2020-06" db="EMBL/GenBank/DDBJ databases">
        <authorList>
            <person name="Li T."/>
            <person name="Hu X."/>
            <person name="Zhang T."/>
            <person name="Song X."/>
            <person name="Zhang H."/>
            <person name="Dai N."/>
            <person name="Sheng W."/>
            <person name="Hou X."/>
            <person name="Wei L."/>
        </authorList>
    </citation>
    <scope>NUCLEOTIDE SEQUENCE</scope>
    <source>
        <strain evidence="3">3651</strain>
        <tissue evidence="3">Leaf</tissue>
    </source>
</reference>
<evidence type="ECO:0000313" key="4">
    <source>
        <dbReference type="Proteomes" id="UP001293254"/>
    </source>
</evidence>
<feature type="compositionally biased region" description="Acidic residues" evidence="1">
    <location>
        <begin position="292"/>
        <end position="308"/>
    </location>
</feature>
<feature type="region of interest" description="Disordered" evidence="1">
    <location>
        <begin position="376"/>
        <end position="503"/>
    </location>
</feature>
<dbReference type="Proteomes" id="UP001293254">
    <property type="component" value="Unassembled WGS sequence"/>
</dbReference>
<protein>
    <recommendedName>
        <fullName evidence="2">J domain-containing protein</fullName>
    </recommendedName>
</protein>
<dbReference type="PANTHER" id="PTHR36335:SF1">
    <property type="entry name" value="CHAPERONE DNAJ-DOMAIN SUPERFAMILY PROTEIN"/>
    <property type="match status" value="1"/>
</dbReference>
<keyword evidence="4" id="KW-1185">Reference proteome</keyword>
<dbReference type="InterPro" id="IPR001623">
    <property type="entry name" value="DnaJ_domain"/>
</dbReference>
<dbReference type="Gene3D" id="1.10.287.110">
    <property type="entry name" value="DnaJ domain"/>
    <property type="match status" value="1"/>
</dbReference>
<organism evidence="3 4">
    <name type="scientific">Sesamum alatum</name>
    <dbReference type="NCBI Taxonomy" id="300844"/>
    <lineage>
        <taxon>Eukaryota</taxon>
        <taxon>Viridiplantae</taxon>
        <taxon>Streptophyta</taxon>
        <taxon>Embryophyta</taxon>
        <taxon>Tracheophyta</taxon>
        <taxon>Spermatophyta</taxon>
        <taxon>Magnoliopsida</taxon>
        <taxon>eudicotyledons</taxon>
        <taxon>Gunneridae</taxon>
        <taxon>Pentapetalae</taxon>
        <taxon>asterids</taxon>
        <taxon>lamiids</taxon>
        <taxon>Lamiales</taxon>
        <taxon>Pedaliaceae</taxon>
        <taxon>Sesamum</taxon>
    </lineage>
</organism>
<dbReference type="CDD" id="cd06257">
    <property type="entry name" value="DnaJ"/>
    <property type="match status" value="1"/>
</dbReference>
<dbReference type="EMBL" id="JACGWO010000007">
    <property type="protein sequence ID" value="KAK4423662.1"/>
    <property type="molecule type" value="Genomic_DNA"/>
</dbReference>
<feature type="compositionally biased region" description="Polar residues" evidence="1">
    <location>
        <begin position="376"/>
        <end position="386"/>
    </location>
</feature>